<dbReference type="Proteomes" id="UP001597168">
    <property type="component" value="Unassembled WGS sequence"/>
</dbReference>
<keyword evidence="3" id="KW-1185">Reference proteome</keyword>
<evidence type="ECO:0000313" key="2">
    <source>
        <dbReference type="EMBL" id="MFD1146576.1"/>
    </source>
</evidence>
<dbReference type="PROSITE" id="PS51257">
    <property type="entry name" value="PROKAR_LIPOPROTEIN"/>
    <property type="match status" value="1"/>
</dbReference>
<gene>
    <name evidence="2" type="ORF">ACFQ3T_05520</name>
</gene>
<protein>
    <submittedName>
        <fullName evidence="2">Uncharacterized protein</fullName>
    </submittedName>
</protein>
<evidence type="ECO:0000256" key="1">
    <source>
        <dbReference type="SAM" id="MobiDB-lite"/>
    </source>
</evidence>
<organism evidence="2 3">
    <name type="scientific">Saccharothrix hoggarensis</name>
    <dbReference type="NCBI Taxonomy" id="913853"/>
    <lineage>
        <taxon>Bacteria</taxon>
        <taxon>Bacillati</taxon>
        <taxon>Actinomycetota</taxon>
        <taxon>Actinomycetes</taxon>
        <taxon>Pseudonocardiales</taxon>
        <taxon>Pseudonocardiaceae</taxon>
        <taxon>Saccharothrix</taxon>
    </lineage>
</organism>
<dbReference type="RefSeq" id="WP_380720560.1">
    <property type="nucleotide sequence ID" value="NZ_JBHTLK010000015.1"/>
</dbReference>
<evidence type="ECO:0000313" key="3">
    <source>
        <dbReference type="Proteomes" id="UP001597168"/>
    </source>
</evidence>
<dbReference type="EMBL" id="JBHTLK010000015">
    <property type="protein sequence ID" value="MFD1146576.1"/>
    <property type="molecule type" value="Genomic_DNA"/>
</dbReference>
<name>A0ABW3QP94_9PSEU</name>
<proteinExistence type="predicted"/>
<sequence>MRTLAATVVLLFSLIGCRADGTAPADPGFDGVEATLDGVESDVSEP</sequence>
<feature type="region of interest" description="Disordered" evidence="1">
    <location>
        <begin position="26"/>
        <end position="46"/>
    </location>
</feature>
<accession>A0ABW3QP94</accession>
<reference evidence="3" key="1">
    <citation type="journal article" date="2019" name="Int. J. Syst. Evol. Microbiol.">
        <title>The Global Catalogue of Microorganisms (GCM) 10K type strain sequencing project: providing services to taxonomists for standard genome sequencing and annotation.</title>
        <authorList>
            <consortium name="The Broad Institute Genomics Platform"/>
            <consortium name="The Broad Institute Genome Sequencing Center for Infectious Disease"/>
            <person name="Wu L."/>
            <person name="Ma J."/>
        </authorList>
    </citation>
    <scope>NUCLEOTIDE SEQUENCE [LARGE SCALE GENOMIC DNA]</scope>
    <source>
        <strain evidence="3">CCUG 60214</strain>
    </source>
</reference>
<comment type="caution">
    <text evidence="2">The sequence shown here is derived from an EMBL/GenBank/DDBJ whole genome shotgun (WGS) entry which is preliminary data.</text>
</comment>